<organism evidence="2">
    <name type="scientific">marine sediment metagenome</name>
    <dbReference type="NCBI Taxonomy" id="412755"/>
    <lineage>
        <taxon>unclassified sequences</taxon>
        <taxon>metagenomes</taxon>
        <taxon>ecological metagenomes</taxon>
    </lineage>
</organism>
<feature type="domain" description="Glycosyl hydrolase family 95 N-terminal" evidence="1">
    <location>
        <begin position="18"/>
        <end position="93"/>
    </location>
</feature>
<comment type="caution">
    <text evidence="2">The sequence shown here is derived from an EMBL/GenBank/DDBJ whole genome shotgun (WGS) entry which is preliminary data.</text>
</comment>
<accession>A0A0F8W3L4</accession>
<proteinExistence type="predicted"/>
<evidence type="ECO:0000259" key="1">
    <source>
        <dbReference type="Pfam" id="PF14498"/>
    </source>
</evidence>
<dbReference type="EMBL" id="LAZR01070302">
    <property type="protein sequence ID" value="KKK42765.1"/>
    <property type="molecule type" value="Genomic_DNA"/>
</dbReference>
<sequence>MKLLSQKRARKIAKKPTKTRGFDEIRRLVFEGNYALAHRLFGRYMMGTPVEQMKYQPLGNLRLEFPGHEEATDYRRDLNMDTAVASVRYTVDRV</sequence>
<gene>
    <name evidence="2" type="ORF">LCGC14_3169510</name>
</gene>
<protein>
    <recommendedName>
        <fullName evidence="1">Glycosyl hydrolase family 95 N-terminal domain-containing protein</fullName>
    </recommendedName>
</protein>
<evidence type="ECO:0000313" key="2">
    <source>
        <dbReference type="EMBL" id="KKK42765.1"/>
    </source>
</evidence>
<dbReference type="Gene3D" id="2.70.98.50">
    <property type="entry name" value="putative glycoside hydrolase family protein from bacillus halodurans"/>
    <property type="match status" value="1"/>
</dbReference>
<reference evidence="2" key="1">
    <citation type="journal article" date="2015" name="Nature">
        <title>Complex archaea that bridge the gap between prokaryotes and eukaryotes.</title>
        <authorList>
            <person name="Spang A."/>
            <person name="Saw J.H."/>
            <person name="Jorgensen S.L."/>
            <person name="Zaremba-Niedzwiedzka K."/>
            <person name="Martijn J."/>
            <person name="Lind A.E."/>
            <person name="van Eijk R."/>
            <person name="Schleper C."/>
            <person name="Guy L."/>
            <person name="Ettema T.J."/>
        </authorList>
    </citation>
    <scope>NUCLEOTIDE SEQUENCE</scope>
</reference>
<name>A0A0F8W3L4_9ZZZZ</name>
<feature type="non-terminal residue" evidence="2">
    <location>
        <position position="94"/>
    </location>
</feature>
<dbReference type="PANTHER" id="PTHR31084:SF0">
    <property type="entry name" value="ALPHA-L-FUCOSIDASE 2"/>
    <property type="match status" value="1"/>
</dbReference>
<dbReference type="AlphaFoldDB" id="A0A0F8W3L4"/>
<dbReference type="GO" id="GO:0004560">
    <property type="term" value="F:alpha-L-fucosidase activity"/>
    <property type="evidence" value="ECO:0007669"/>
    <property type="project" value="TreeGrafter"/>
</dbReference>
<dbReference type="Pfam" id="PF14498">
    <property type="entry name" value="Glyco_hyd_65N_2"/>
    <property type="match status" value="1"/>
</dbReference>
<dbReference type="PANTHER" id="PTHR31084">
    <property type="entry name" value="ALPHA-L-FUCOSIDASE 2"/>
    <property type="match status" value="1"/>
</dbReference>
<dbReference type="InterPro" id="IPR027414">
    <property type="entry name" value="GH95_N_dom"/>
</dbReference>